<protein>
    <submittedName>
        <fullName evidence="1">(salmon louse) hypothetical protein</fullName>
    </submittedName>
</protein>
<dbReference type="Proteomes" id="UP000675881">
    <property type="component" value="Chromosome 2"/>
</dbReference>
<sequence length="144" mass="16109">MTGGSTMRSPPFLKTSSMPSFSRTLILHTCAVTGATGVAIKSGYINSELFVKEYLPHFIKHARCSMENHCSHIFIEAVTLYQEFGIVILTLPPHSSHRLPPLDVSCYGPLKNYFNCSMTPTNDLIQEKGSQSMSWLNFPANQYF</sequence>
<dbReference type="EMBL" id="HG994581">
    <property type="protein sequence ID" value="CAF2868094.1"/>
    <property type="molecule type" value="Genomic_DNA"/>
</dbReference>
<proteinExistence type="predicted"/>
<evidence type="ECO:0000313" key="1">
    <source>
        <dbReference type="EMBL" id="CAF2868094.1"/>
    </source>
</evidence>
<keyword evidence="2" id="KW-1185">Reference proteome</keyword>
<dbReference type="OrthoDB" id="8191755at2759"/>
<evidence type="ECO:0000313" key="2">
    <source>
        <dbReference type="Proteomes" id="UP000675881"/>
    </source>
</evidence>
<dbReference type="AlphaFoldDB" id="A0A7R8CMT4"/>
<gene>
    <name evidence="1" type="ORF">LSAA_6288</name>
</gene>
<accession>A0A7R8CMT4</accession>
<organism evidence="1 2">
    <name type="scientific">Lepeophtheirus salmonis</name>
    <name type="common">Salmon louse</name>
    <name type="synonym">Caligus salmonis</name>
    <dbReference type="NCBI Taxonomy" id="72036"/>
    <lineage>
        <taxon>Eukaryota</taxon>
        <taxon>Metazoa</taxon>
        <taxon>Ecdysozoa</taxon>
        <taxon>Arthropoda</taxon>
        <taxon>Crustacea</taxon>
        <taxon>Multicrustacea</taxon>
        <taxon>Hexanauplia</taxon>
        <taxon>Copepoda</taxon>
        <taxon>Siphonostomatoida</taxon>
        <taxon>Caligidae</taxon>
        <taxon>Lepeophtheirus</taxon>
    </lineage>
</organism>
<name>A0A7R8CMT4_LEPSM</name>
<reference evidence="1" key="1">
    <citation type="submission" date="2021-02" db="EMBL/GenBank/DDBJ databases">
        <authorList>
            <person name="Bekaert M."/>
        </authorList>
    </citation>
    <scope>NUCLEOTIDE SEQUENCE</scope>
    <source>
        <strain evidence="1">IoA-00</strain>
    </source>
</reference>